<feature type="transmembrane region" description="Helical" evidence="7">
    <location>
        <begin position="50"/>
        <end position="69"/>
    </location>
</feature>
<comment type="subcellular location">
    <subcellularLocation>
        <location evidence="1">Cell membrane</location>
        <topology evidence="1">Multi-pass membrane protein</topology>
    </subcellularLocation>
</comment>
<keyword evidence="5 7" id="KW-1133">Transmembrane helix</keyword>
<proteinExistence type="inferred from homology"/>
<dbReference type="InterPro" id="IPR045275">
    <property type="entry name" value="MscS_archaea/bacteria_type"/>
</dbReference>
<keyword evidence="11" id="KW-1185">Reference proteome</keyword>
<sequence>MNTWLQNYWDKSLLSIITIIISYILYKYLIKLIYKSIKAFGKEIKAPKTVQFFIGIIIAVFAILIILSIFDIDLLPYITGLGISGIIVGLALQEPLTNFISGILVMTTRKLFEGEVVDINGITGIVDEIKINHSYLKTFDGKLVLLPNKSVWSGTVTKYWPSTVRRVNMDVGVSYGSNLEVALKLIKKAIDEEPLVVKENVNNFIAFKQFGTSSIDFTVYFWVERNSYFEAINALAIRIKQIFDENKIEIPFTQIDVHMK</sequence>
<keyword evidence="4 7" id="KW-0812">Transmembrane</keyword>
<dbReference type="PANTHER" id="PTHR30221:SF1">
    <property type="entry name" value="SMALL-CONDUCTANCE MECHANOSENSITIVE CHANNEL"/>
    <property type="match status" value="1"/>
</dbReference>
<dbReference type="Pfam" id="PF00924">
    <property type="entry name" value="MS_channel_2nd"/>
    <property type="match status" value="1"/>
</dbReference>
<dbReference type="InterPro" id="IPR049278">
    <property type="entry name" value="MS_channel_C"/>
</dbReference>
<reference evidence="10 11" key="1">
    <citation type="submission" date="2015-06" db="EMBL/GenBank/DDBJ databases">
        <title>Genome sequencing of Thermotogales isolates from hydrothermal vents.</title>
        <authorList>
            <person name="Haverkamp T.H."/>
            <person name="Kublanov I.V."/>
            <person name="Nesbo C.L."/>
        </authorList>
    </citation>
    <scope>NUCLEOTIDE SEQUENCE [LARGE SCALE GENOMIC DNA]</scope>
    <source>
        <strain evidence="11">ik275mar</strain>
    </source>
</reference>
<evidence type="ECO:0000256" key="3">
    <source>
        <dbReference type="ARBA" id="ARBA00022475"/>
    </source>
</evidence>
<dbReference type="Pfam" id="PF21082">
    <property type="entry name" value="MS_channel_3rd"/>
    <property type="match status" value="1"/>
</dbReference>
<dbReference type="SUPFAM" id="SSF50182">
    <property type="entry name" value="Sm-like ribonucleoproteins"/>
    <property type="match status" value="1"/>
</dbReference>
<organism evidence="10 11">
    <name type="scientific">Thermosipho affectus</name>
    <dbReference type="NCBI Taxonomy" id="660294"/>
    <lineage>
        <taxon>Bacteria</taxon>
        <taxon>Thermotogati</taxon>
        <taxon>Thermotogota</taxon>
        <taxon>Thermotogae</taxon>
        <taxon>Thermotogales</taxon>
        <taxon>Fervidobacteriaceae</taxon>
        <taxon>Thermosipho</taxon>
    </lineage>
</organism>
<evidence type="ECO:0000256" key="6">
    <source>
        <dbReference type="ARBA" id="ARBA00023136"/>
    </source>
</evidence>
<feature type="domain" description="Mechanosensitive ion channel MscS" evidence="8">
    <location>
        <begin position="95"/>
        <end position="157"/>
    </location>
</feature>
<evidence type="ECO:0000256" key="4">
    <source>
        <dbReference type="ARBA" id="ARBA00022692"/>
    </source>
</evidence>
<evidence type="ECO:0000313" key="11">
    <source>
        <dbReference type="Proteomes" id="UP000242616"/>
    </source>
</evidence>
<accession>A0ABX3IJT5</accession>
<name>A0ABX3IJT5_9BACT</name>
<keyword evidence="3" id="KW-1003">Cell membrane</keyword>
<dbReference type="SUPFAM" id="SSF82861">
    <property type="entry name" value="Mechanosensitive channel protein MscS (YggB), transmembrane region"/>
    <property type="match status" value="1"/>
</dbReference>
<dbReference type="Proteomes" id="UP000242616">
    <property type="component" value="Unassembled WGS sequence"/>
</dbReference>
<gene>
    <name evidence="10" type="ORF">XJ44_02675</name>
</gene>
<evidence type="ECO:0000256" key="5">
    <source>
        <dbReference type="ARBA" id="ARBA00022989"/>
    </source>
</evidence>
<evidence type="ECO:0000256" key="1">
    <source>
        <dbReference type="ARBA" id="ARBA00004651"/>
    </source>
</evidence>
<dbReference type="InterPro" id="IPR011066">
    <property type="entry name" value="MscS_channel_C_sf"/>
</dbReference>
<keyword evidence="6 7" id="KW-0472">Membrane</keyword>
<dbReference type="InterPro" id="IPR006685">
    <property type="entry name" value="MscS_channel_2nd"/>
</dbReference>
<evidence type="ECO:0000313" key="10">
    <source>
        <dbReference type="EMBL" id="ONN27655.1"/>
    </source>
</evidence>
<comment type="similarity">
    <text evidence="2">Belongs to the MscS (TC 1.A.23) family.</text>
</comment>
<dbReference type="SUPFAM" id="SSF82689">
    <property type="entry name" value="Mechanosensitive channel protein MscS (YggB), C-terminal domain"/>
    <property type="match status" value="1"/>
</dbReference>
<dbReference type="PANTHER" id="PTHR30221">
    <property type="entry name" value="SMALL-CONDUCTANCE MECHANOSENSITIVE CHANNEL"/>
    <property type="match status" value="1"/>
</dbReference>
<evidence type="ECO:0000256" key="7">
    <source>
        <dbReference type="SAM" id="Phobius"/>
    </source>
</evidence>
<dbReference type="RefSeq" id="WP_077197975.1">
    <property type="nucleotide sequence ID" value="NZ_LBFC01000007.1"/>
</dbReference>
<evidence type="ECO:0000259" key="8">
    <source>
        <dbReference type="Pfam" id="PF00924"/>
    </source>
</evidence>
<dbReference type="Gene3D" id="2.30.30.60">
    <property type="match status" value="1"/>
</dbReference>
<evidence type="ECO:0000259" key="9">
    <source>
        <dbReference type="Pfam" id="PF21082"/>
    </source>
</evidence>
<feature type="domain" description="Mechanosensitive ion channel MscS C-terminal" evidence="9">
    <location>
        <begin position="167"/>
        <end position="250"/>
    </location>
</feature>
<dbReference type="InterPro" id="IPR010920">
    <property type="entry name" value="LSM_dom_sf"/>
</dbReference>
<dbReference type="Gene3D" id="1.10.287.1260">
    <property type="match status" value="1"/>
</dbReference>
<feature type="transmembrane region" description="Helical" evidence="7">
    <location>
        <begin position="12"/>
        <end position="29"/>
    </location>
</feature>
<dbReference type="Gene3D" id="3.30.70.100">
    <property type="match status" value="1"/>
</dbReference>
<dbReference type="EMBL" id="LBFC01000007">
    <property type="protein sequence ID" value="ONN27655.1"/>
    <property type="molecule type" value="Genomic_DNA"/>
</dbReference>
<dbReference type="InterPro" id="IPR011014">
    <property type="entry name" value="MscS_channel_TM-2"/>
</dbReference>
<dbReference type="InterPro" id="IPR023408">
    <property type="entry name" value="MscS_beta-dom_sf"/>
</dbReference>
<protein>
    <submittedName>
        <fullName evidence="10">Mechanosensitive ion channel protein</fullName>
    </submittedName>
</protein>
<evidence type="ECO:0000256" key="2">
    <source>
        <dbReference type="ARBA" id="ARBA00008017"/>
    </source>
</evidence>
<comment type="caution">
    <text evidence="10">The sequence shown here is derived from an EMBL/GenBank/DDBJ whole genome shotgun (WGS) entry which is preliminary data.</text>
</comment>